<evidence type="ECO:0000313" key="10">
    <source>
        <dbReference type="EMBL" id="RSD29405.1"/>
    </source>
</evidence>
<dbReference type="EMBL" id="RSFW01000002">
    <property type="protein sequence ID" value="RSD29405.1"/>
    <property type="molecule type" value="Genomic_DNA"/>
</dbReference>
<gene>
    <name evidence="10" type="ORF">EJA10_01810</name>
</gene>
<dbReference type="FunFam" id="3.10.105.10:FF:000001">
    <property type="entry name" value="Oligopeptide ABC transporter, oligopeptide-binding protein"/>
    <property type="match status" value="1"/>
</dbReference>
<dbReference type="CDD" id="cd08504">
    <property type="entry name" value="PBP2_OppA"/>
    <property type="match status" value="1"/>
</dbReference>
<keyword evidence="6" id="KW-0564">Palmitate</keyword>
<protein>
    <submittedName>
        <fullName evidence="10">Peptide ABC transporter substrate-binding protein</fullName>
    </submittedName>
</protein>
<feature type="chain" id="PRO_5038950506" evidence="8">
    <location>
        <begin position="23"/>
        <end position="569"/>
    </location>
</feature>
<dbReference type="GO" id="GO:0043190">
    <property type="term" value="C:ATP-binding cassette (ABC) transporter complex"/>
    <property type="evidence" value="ECO:0007669"/>
    <property type="project" value="InterPro"/>
</dbReference>
<evidence type="ECO:0000256" key="7">
    <source>
        <dbReference type="ARBA" id="ARBA00023288"/>
    </source>
</evidence>
<evidence type="ECO:0000256" key="8">
    <source>
        <dbReference type="SAM" id="SignalP"/>
    </source>
</evidence>
<comment type="similarity">
    <text evidence="2">Belongs to the bacterial solute-binding protein 5 family.</text>
</comment>
<dbReference type="PROSITE" id="PS51257">
    <property type="entry name" value="PROKAR_LIPOPROTEIN"/>
    <property type="match status" value="1"/>
</dbReference>
<dbReference type="PANTHER" id="PTHR30290">
    <property type="entry name" value="PERIPLASMIC BINDING COMPONENT OF ABC TRANSPORTER"/>
    <property type="match status" value="1"/>
</dbReference>
<dbReference type="Gene3D" id="3.90.76.10">
    <property type="entry name" value="Dipeptide-binding Protein, Domain 1"/>
    <property type="match status" value="1"/>
</dbReference>
<dbReference type="GO" id="GO:1904680">
    <property type="term" value="F:peptide transmembrane transporter activity"/>
    <property type="evidence" value="ECO:0007669"/>
    <property type="project" value="TreeGrafter"/>
</dbReference>
<keyword evidence="4 8" id="KW-0732">Signal</keyword>
<evidence type="ECO:0000256" key="4">
    <source>
        <dbReference type="ARBA" id="ARBA00022729"/>
    </source>
</evidence>
<sequence length="569" mass="63349">MKKSKFSLLLILTLVFSLFLTACSGGKDNTEGEKPADKDDATGEEVANVPQELRMLDSSEIPTMDTVLAEGSTSFTYINNVGEGLYRLDQDHKPVPALADGAPEISDDQKVYTFKLKDSKWSNGEPVTAHDFVFAWRRAIDPATASPYGPYMMGGKIKGAAEITEAGAAKKDYNLEDLGVKALDDKTLEVTLEKPVVYWEDLFAFPTFYPQNEKFVTEKGDAFASNAENLLYNGPFKMEKWEGTDATEWVLVKNPEYHSADDVTLEKITVNVVKDSNSAVNAFEAGETDMTGLLSSDIVPSYEGDDRMLRWNDPVVFWIKMNQKNEALANVNIRKAIAMGFNKEDLANSILNNGSVAANYFVPKDFVTGPNGEDFREKHGDLIVFNAEEAKKHWEQGLKELGVDKLEIRYLGGDTEAAKKTDAYIKNQLETNLPGLTVKLESVPFAVRLERDNAMDYDLQFAGWGPDYGNALSFTDLWITDGGSNRMGYSNKKYDELIKAAQGELATDPEKNWEAQQEAERIMLEEDAGLAPVYQRANNILLNPAVKGLAIYNYGPDYSFQWVKITEAE</sequence>
<comment type="subcellular location">
    <subcellularLocation>
        <location evidence="1">Cell membrane</location>
        <topology evidence="1">Lipid-anchor</topology>
    </subcellularLocation>
</comment>
<dbReference type="RefSeq" id="WP_125478277.1">
    <property type="nucleotide sequence ID" value="NZ_RSFW01000002.1"/>
</dbReference>
<feature type="signal peptide" evidence="8">
    <location>
        <begin position="1"/>
        <end position="22"/>
    </location>
</feature>
<evidence type="ECO:0000259" key="9">
    <source>
        <dbReference type="Pfam" id="PF00496"/>
    </source>
</evidence>
<dbReference type="Gene3D" id="3.40.190.10">
    <property type="entry name" value="Periplasmic binding protein-like II"/>
    <property type="match status" value="1"/>
</dbReference>
<organism evidence="10 11">
    <name type="scientific">Mesobacillus subterraneus</name>
    <dbReference type="NCBI Taxonomy" id="285983"/>
    <lineage>
        <taxon>Bacteria</taxon>
        <taxon>Bacillati</taxon>
        <taxon>Bacillota</taxon>
        <taxon>Bacilli</taxon>
        <taxon>Bacillales</taxon>
        <taxon>Bacillaceae</taxon>
        <taxon>Mesobacillus</taxon>
    </lineage>
</organism>
<dbReference type="PANTHER" id="PTHR30290:SF10">
    <property type="entry name" value="PERIPLASMIC OLIGOPEPTIDE-BINDING PROTEIN-RELATED"/>
    <property type="match status" value="1"/>
</dbReference>
<evidence type="ECO:0000256" key="1">
    <source>
        <dbReference type="ARBA" id="ARBA00004193"/>
    </source>
</evidence>
<dbReference type="OrthoDB" id="9801912at2"/>
<dbReference type="SUPFAM" id="SSF53850">
    <property type="entry name" value="Periplasmic binding protein-like II"/>
    <property type="match status" value="1"/>
</dbReference>
<evidence type="ECO:0000313" key="11">
    <source>
        <dbReference type="Proteomes" id="UP000279911"/>
    </source>
</evidence>
<dbReference type="Gene3D" id="3.10.105.10">
    <property type="entry name" value="Dipeptide-binding Protein, Domain 3"/>
    <property type="match status" value="1"/>
</dbReference>
<dbReference type="GO" id="GO:0015833">
    <property type="term" value="P:peptide transport"/>
    <property type="evidence" value="ECO:0007669"/>
    <property type="project" value="UniProtKB-KW"/>
</dbReference>
<feature type="domain" description="Solute-binding protein family 5" evidence="9">
    <location>
        <begin position="93"/>
        <end position="484"/>
    </location>
</feature>
<evidence type="ECO:0000256" key="6">
    <source>
        <dbReference type="ARBA" id="ARBA00023139"/>
    </source>
</evidence>
<dbReference type="Pfam" id="PF00496">
    <property type="entry name" value="SBP_bac_5"/>
    <property type="match status" value="1"/>
</dbReference>
<keyword evidence="5" id="KW-0571">Peptide transport</keyword>
<dbReference type="FunFam" id="3.90.76.10:FF:000001">
    <property type="entry name" value="Oligopeptide ABC transporter substrate-binding protein"/>
    <property type="match status" value="1"/>
</dbReference>
<reference evidence="11" key="1">
    <citation type="submission" date="2018-12" db="EMBL/GenBank/DDBJ databases">
        <title>Bacillus chawlae sp. nov., Bacillus glennii sp. nov., and Bacillus saganii sp. nov. Isolated from the Vehicle Assembly Building at Kennedy Space Center where the Viking Spacecraft were Assembled.</title>
        <authorList>
            <person name="Seuylemezian A."/>
            <person name="Vaishampayan P."/>
        </authorList>
    </citation>
    <scope>NUCLEOTIDE SEQUENCE [LARGE SCALE GENOMIC DNA]</scope>
    <source>
        <strain evidence="11">DSM 13966</strain>
    </source>
</reference>
<keyword evidence="5" id="KW-0653">Protein transport</keyword>
<dbReference type="Proteomes" id="UP000279911">
    <property type="component" value="Unassembled WGS sequence"/>
</dbReference>
<dbReference type="STRING" id="285983.UB32_18165"/>
<dbReference type="InterPro" id="IPR039424">
    <property type="entry name" value="SBP_5"/>
</dbReference>
<proteinExistence type="inferred from homology"/>
<dbReference type="InterPro" id="IPR030678">
    <property type="entry name" value="Peptide/Ni-bd"/>
</dbReference>
<dbReference type="PIRSF" id="PIRSF002741">
    <property type="entry name" value="MppA"/>
    <property type="match status" value="1"/>
</dbReference>
<keyword evidence="3" id="KW-0813">Transport</keyword>
<evidence type="ECO:0000256" key="2">
    <source>
        <dbReference type="ARBA" id="ARBA00005695"/>
    </source>
</evidence>
<dbReference type="AlphaFoldDB" id="A0A427TZ84"/>
<name>A0A427TZ84_9BACI</name>
<dbReference type="InterPro" id="IPR000914">
    <property type="entry name" value="SBP_5_dom"/>
</dbReference>
<accession>A0A427TZ84</accession>
<keyword evidence="7" id="KW-0449">Lipoprotein</keyword>
<comment type="caution">
    <text evidence="10">The sequence shown here is derived from an EMBL/GenBank/DDBJ whole genome shotgun (WGS) entry which is preliminary data.</text>
</comment>
<dbReference type="GO" id="GO:0030288">
    <property type="term" value="C:outer membrane-bounded periplasmic space"/>
    <property type="evidence" value="ECO:0007669"/>
    <property type="project" value="UniProtKB-ARBA"/>
</dbReference>
<evidence type="ECO:0000256" key="3">
    <source>
        <dbReference type="ARBA" id="ARBA00022448"/>
    </source>
</evidence>
<evidence type="ECO:0000256" key="5">
    <source>
        <dbReference type="ARBA" id="ARBA00022856"/>
    </source>
</evidence>